<comment type="caution">
    <text evidence="7">The sequence shown here is derived from an EMBL/GenBank/DDBJ whole genome shotgun (WGS) entry which is preliminary data.</text>
</comment>
<dbReference type="PANTHER" id="PTHR43649">
    <property type="entry name" value="ARABINOSE-BINDING PROTEIN-RELATED"/>
    <property type="match status" value="1"/>
</dbReference>
<evidence type="ECO:0000256" key="1">
    <source>
        <dbReference type="ARBA" id="ARBA00022475"/>
    </source>
</evidence>
<feature type="signal peptide" evidence="6">
    <location>
        <begin position="1"/>
        <end position="20"/>
    </location>
</feature>
<evidence type="ECO:0000256" key="4">
    <source>
        <dbReference type="ARBA" id="ARBA00023139"/>
    </source>
</evidence>
<dbReference type="PANTHER" id="PTHR43649:SF33">
    <property type="entry name" value="POLYGALACTURONAN_RHAMNOGALACTURONAN-BINDING PROTEIN YTCQ"/>
    <property type="match status" value="1"/>
</dbReference>
<dbReference type="Gene3D" id="3.40.190.10">
    <property type="entry name" value="Periplasmic binding protein-like II"/>
    <property type="match status" value="1"/>
</dbReference>
<evidence type="ECO:0000256" key="2">
    <source>
        <dbReference type="ARBA" id="ARBA00022729"/>
    </source>
</evidence>
<evidence type="ECO:0000313" key="7">
    <source>
        <dbReference type="EMBL" id="TNJ67369.1"/>
    </source>
</evidence>
<keyword evidence="5" id="KW-0449">Lipoprotein</keyword>
<protein>
    <submittedName>
        <fullName evidence="7">Extracellular solute-binding protein</fullName>
    </submittedName>
</protein>
<feature type="chain" id="PRO_5038852546" evidence="6">
    <location>
        <begin position="21"/>
        <end position="446"/>
    </location>
</feature>
<evidence type="ECO:0000256" key="3">
    <source>
        <dbReference type="ARBA" id="ARBA00023136"/>
    </source>
</evidence>
<name>A0A5C4TG02_9BACL</name>
<reference evidence="7 8" key="1">
    <citation type="submission" date="2019-05" db="EMBL/GenBank/DDBJ databases">
        <title>We sequenced the genome of Paenibacillus hemerocallicola KCTC 33185 for further insight into its adaptation and study the phylogeny of Paenibacillus.</title>
        <authorList>
            <person name="Narsing Rao M.P."/>
        </authorList>
    </citation>
    <scope>NUCLEOTIDE SEQUENCE [LARGE SCALE GENOMIC DNA]</scope>
    <source>
        <strain evidence="7 8">KCTC 33185</strain>
    </source>
</reference>
<accession>A0A5C4TG02</accession>
<dbReference type="Pfam" id="PF01547">
    <property type="entry name" value="SBP_bac_1"/>
    <property type="match status" value="1"/>
</dbReference>
<dbReference type="Proteomes" id="UP000307943">
    <property type="component" value="Unassembled WGS sequence"/>
</dbReference>
<dbReference type="OrthoDB" id="6416561at2"/>
<evidence type="ECO:0000313" key="8">
    <source>
        <dbReference type="Proteomes" id="UP000307943"/>
    </source>
</evidence>
<keyword evidence="8" id="KW-1185">Reference proteome</keyword>
<dbReference type="InterPro" id="IPR006059">
    <property type="entry name" value="SBP"/>
</dbReference>
<dbReference type="InterPro" id="IPR050490">
    <property type="entry name" value="Bact_solute-bd_prot1"/>
</dbReference>
<sequence>MFKKRMMMLLSCIVVAGSLAACSNSGSDGGKAADPGDKGTSTKDITKDPAEVVFYSNNGDPVESFDYRFGNALRKKFPNWTIKYIQRTGAGTQLNDLIANGTKFDIFFQSIGNFESNAFPAGIQYDMTDMIKTHKIDLNRLDPTVVDAVKQASGGKFYGLPVFTSNLVLYYNKSLFDKFGVAYPKDGMAWSEMVEMSKKLTRNDGGTQYFGFTHSPTHTIRMNPMSIPDADMTNDTPTINKDERWKKYFQAYYLDPMRVPGYLDGIKKINKIPDINMFVKDQTVGMFGYLSSLIYVWEQELKSLNWDIVSLPTVDKGIGSQSYPAYFGMTNMARNKEATMEVLKYMISDEFQTEMARKGIMPVLNNETVKKELGKESPYKDRNWNAVFFNKFATIPPKAGYDTDLVNQYVSFGNQIALDKMDLNTALRSAEEESVKKIAEYKSKNK</sequence>
<dbReference type="SUPFAM" id="SSF53850">
    <property type="entry name" value="Periplasmic binding protein-like II"/>
    <property type="match status" value="1"/>
</dbReference>
<dbReference type="PROSITE" id="PS51257">
    <property type="entry name" value="PROKAR_LIPOPROTEIN"/>
    <property type="match status" value="1"/>
</dbReference>
<organism evidence="7 8">
    <name type="scientific">Paenibacillus hemerocallicola</name>
    <dbReference type="NCBI Taxonomy" id="1172614"/>
    <lineage>
        <taxon>Bacteria</taxon>
        <taxon>Bacillati</taxon>
        <taxon>Bacillota</taxon>
        <taxon>Bacilli</taxon>
        <taxon>Bacillales</taxon>
        <taxon>Paenibacillaceae</taxon>
        <taxon>Paenibacillus</taxon>
    </lineage>
</organism>
<keyword evidence="4" id="KW-0564">Palmitate</keyword>
<dbReference type="EMBL" id="VDCQ01000005">
    <property type="protein sequence ID" value="TNJ67369.1"/>
    <property type="molecule type" value="Genomic_DNA"/>
</dbReference>
<proteinExistence type="predicted"/>
<evidence type="ECO:0000256" key="6">
    <source>
        <dbReference type="SAM" id="SignalP"/>
    </source>
</evidence>
<dbReference type="AlphaFoldDB" id="A0A5C4TG02"/>
<gene>
    <name evidence="7" type="ORF">FE784_05275</name>
</gene>
<keyword evidence="2 6" id="KW-0732">Signal</keyword>
<keyword evidence="3" id="KW-0472">Membrane</keyword>
<dbReference type="RefSeq" id="WP_139601082.1">
    <property type="nucleotide sequence ID" value="NZ_VDCQ01000005.1"/>
</dbReference>
<evidence type="ECO:0000256" key="5">
    <source>
        <dbReference type="ARBA" id="ARBA00023288"/>
    </source>
</evidence>
<keyword evidence="1" id="KW-1003">Cell membrane</keyword>